<proteinExistence type="inferred from homology"/>
<feature type="binding site" evidence="3">
    <location>
        <position position="155"/>
    </location>
    <ligand>
        <name>a divalent metal cation</name>
        <dbReference type="ChEBI" id="CHEBI:60240"/>
    </ligand>
</feature>
<protein>
    <submittedName>
        <fullName evidence="5">D-xylonolactonase</fullName>
    </submittedName>
</protein>
<evidence type="ECO:0000256" key="2">
    <source>
        <dbReference type="PIRSR" id="PIRSR605511-1"/>
    </source>
</evidence>
<dbReference type="Pfam" id="PF08450">
    <property type="entry name" value="SGL"/>
    <property type="match status" value="1"/>
</dbReference>
<dbReference type="PANTHER" id="PTHR10907:SF47">
    <property type="entry name" value="REGUCALCIN"/>
    <property type="match status" value="1"/>
</dbReference>
<dbReference type="GO" id="GO:0019853">
    <property type="term" value="P:L-ascorbic acid biosynthetic process"/>
    <property type="evidence" value="ECO:0007669"/>
    <property type="project" value="TreeGrafter"/>
</dbReference>
<dbReference type="AlphaFoldDB" id="A0A1I3IFF2"/>
<evidence type="ECO:0000313" key="6">
    <source>
        <dbReference type="Proteomes" id="UP000198670"/>
    </source>
</evidence>
<dbReference type="RefSeq" id="WP_090626346.1">
    <property type="nucleotide sequence ID" value="NZ_FOQO01000004.1"/>
</dbReference>
<feature type="active site" description="Proton donor/acceptor" evidence="2">
    <location>
        <position position="205"/>
    </location>
</feature>
<name>A0A1I3IFF2_9SPHI</name>
<dbReference type="PANTHER" id="PTHR10907">
    <property type="entry name" value="REGUCALCIN"/>
    <property type="match status" value="1"/>
</dbReference>
<comment type="cofactor">
    <cofactor evidence="3">
        <name>Zn(2+)</name>
        <dbReference type="ChEBI" id="CHEBI:29105"/>
    </cofactor>
    <text evidence="3">Binds 1 divalent metal cation per subunit.</text>
</comment>
<reference evidence="5 6" key="1">
    <citation type="submission" date="2016-10" db="EMBL/GenBank/DDBJ databases">
        <authorList>
            <person name="de Groot N.N."/>
        </authorList>
    </citation>
    <scope>NUCLEOTIDE SEQUENCE [LARGE SCALE GENOMIC DNA]</scope>
    <source>
        <strain evidence="5 6">RK1</strain>
    </source>
</reference>
<dbReference type="GO" id="GO:0005509">
    <property type="term" value="F:calcium ion binding"/>
    <property type="evidence" value="ECO:0007669"/>
    <property type="project" value="TreeGrafter"/>
</dbReference>
<dbReference type="PRINTS" id="PR01790">
    <property type="entry name" value="SMP30FAMILY"/>
</dbReference>
<evidence type="ECO:0000256" key="1">
    <source>
        <dbReference type="ARBA" id="ARBA00008853"/>
    </source>
</evidence>
<keyword evidence="6" id="KW-1185">Reference proteome</keyword>
<dbReference type="SUPFAM" id="SSF63829">
    <property type="entry name" value="Calcium-dependent phosphotriesterase"/>
    <property type="match status" value="1"/>
</dbReference>
<organism evidence="5 6">
    <name type="scientific">Parapedobacter indicus</name>
    <dbReference type="NCBI Taxonomy" id="1477437"/>
    <lineage>
        <taxon>Bacteria</taxon>
        <taxon>Pseudomonadati</taxon>
        <taxon>Bacteroidota</taxon>
        <taxon>Sphingobacteriia</taxon>
        <taxon>Sphingobacteriales</taxon>
        <taxon>Sphingobacteriaceae</taxon>
        <taxon>Parapedobacter</taxon>
    </lineage>
</organism>
<dbReference type="Gene3D" id="2.120.10.30">
    <property type="entry name" value="TolB, C-terminal domain"/>
    <property type="match status" value="1"/>
</dbReference>
<dbReference type="OrthoDB" id="2633250at2"/>
<evidence type="ECO:0000313" key="5">
    <source>
        <dbReference type="EMBL" id="SFI46714.1"/>
    </source>
</evidence>
<dbReference type="InterPro" id="IPR005511">
    <property type="entry name" value="SMP-30"/>
</dbReference>
<dbReference type="InterPro" id="IPR011042">
    <property type="entry name" value="6-blade_b-propeller_TolB-like"/>
</dbReference>
<dbReference type="GO" id="GO:0004341">
    <property type="term" value="F:gluconolactonase activity"/>
    <property type="evidence" value="ECO:0007669"/>
    <property type="project" value="TreeGrafter"/>
</dbReference>
<feature type="domain" description="SMP-30/Gluconolactonase/LRE-like region" evidence="4">
    <location>
        <begin position="21"/>
        <end position="263"/>
    </location>
</feature>
<feature type="binding site" evidence="3">
    <location>
        <position position="107"/>
    </location>
    <ligand>
        <name>substrate</name>
    </ligand>
</feature>
<keyword evidence="3" id="KW-0479">Metal-binding</keyword>
<dbReference type="Proteomes" id="UP000198670">
    <property type="component" value="Unassembled WGS sequence"/>
</dbReference>
<evidence type="ECO:0000259" key="4">
    <source>
        <dbReference type="Pfam" id="PF08450"/>
    </source>
</evidence>
<dbReference type="EMBL" id="FOQO01000004">
    <property type="protein sequence ID" value="SFI46714.1"/>
    <property type="molecule type" value="Genomic_DNA"/>
</dbReference>
<keyword evidence="3" id="KW-0862">Zinc</keyword>
<evidence type="ECO:0000256" key="3">
    <source>
        <dbReference type="PIRSR" id="PIRSR605511-2"/>
    </source>
</evidence>
<dbReference type="InterPro" id="IPR013658">
    <property type="entry name" value="SGL"/>
</dbReference>
<sequence length="303" mass="32864">MNNQKTTPYAVKLFADQSLLCGEGPVWDADSGQLYWTDCGGEAIYGKGKHDGTARLVLAGHHAASLVMHELGGLVFSGRDGFFHWKAGAAPRLICNRCGATDVVNINDITADPYGRVFGGQEAFREGEPYDTGFLFRIDTDGSCTVVEEGLHLANGMGFSPDCGSFYLVDSIQRAVYAYDYEGHTGSIKNRRILIQLTKNDGLPDGMTVDSEGFLWVARWFGGGISRYDPDGKLERTIIIPAAQTSSLTFGGPHARDIFVTSAAQYWETPLAPAGHDFSSSRGGGVYRISQDIVGKPEYKAKI</sequence>
<comment type="similarity">
    <text evidence="1">Belongs to the SMP-30/CGR1 family.</text>
</comment>
<feature type="binding site" evidence="3">
    <location>
        <position position="205"/>
    </location>
    <ligand>
        <name>a divalent metal cation</name>
        <dbReference type="ChEBI" id="CHEBI:60240"/>
    </ligand>
</feature>
<feature type="binding site" evidence="3">
    <location>
        <position position="23"/>
    </location>
    <ligand>
        <name>a divalent metal cation</name>
        <dbReference type="ChEBI" id="CHEBI:60240"/>
    </ligand>
</feature>
<accession>A0A1I3IFF2</accession>
<gene>
    <name evidence="5" type="ORF">SAMN05444682_10471</name>
</gene>
<dbReference type="STRING" id="1477437.SAMN05444682_10471"/>